<dbReference type="InterPro" id="IPR011335">
    <property type="entry name" value="Restrct_endonuc-II-like"/>
</dbReference>
<organism evidence="3 4">
    <name type="scientific">Streptomyces evansiae</name>
    <dbReference type="NCBI Taxonomy" id="3075535"/>
    <lineage>
        <taxon>Bacteria</taxon>
        <taxon>Bacillati</taxon>
        <taxon>Actinomycetota</taxon>
        <taxon>Actinomycetes</taxon>
        <taxon>Kitasatosporales</taxon>
        <taxon>Streptomycetaceae</taxon>
        <taxon>Streptomyces</taxon>
    </lineage>
</organism>
<dbReference type="Proteomes" id="UP001183607">
    <property type="component" value="Unassembled WGS sequence"/>
</dbReference>
<comment type="caution">
    <text evidence="3">The sequence shown here is derived from an EMBL/GenBank/DDBJ whole genome shotgun (WGS) entry which is preliminary data.</text>
</comment>
<dbReference type="InterPro" id="IPR011856">
    <property type="entry name" value="tRNA_endonuc-like_dom_sf"/>
</dbReference>
<keyword evidence="3" id="KW-0378">Hydrolase</keyword>
<reference evidence="4" key="1">
    <citation type="submission" date="2023-07" db="EMBL/GenBank/DDBJ databases">
        <title>30 novel species of actinomycetes from the DSMZ collection.</title>
        <authorList>
            <person name="Nouioui I."/>
        </authorList>
    </citation>
    <scope>NUCLEOTIDE SEQUENCE [LARGE SCALE GENOMIC DNA]</scope>
    <source>
        <strain evidence="4">DSM 41982</strain>
    </source>
</reference>
<dbReference type="SUPFAM" id="SSF52980">
    <property type="entry name" value="Restriction endonuclease-like"/>
    <property type="match status" value="1"/>
</dbReference>
<dbReference type="EMBL" id="JAVRER010000010">
    <property type="protein sequence ID" value="MDT0415617.1"/>
    <property type="molecule type" value="Genomic_DNA"/>
</dbReference>
<dbReference type="PANTHER" id="PTHR30015">
    <property type="entry name" value="MRR RESTRICTION SYSTEM PROTEIN"/>
    <property type="match status" value="1"/>
</dbReference>
<dbReference type="PANTHER" id="PTHR30015:SF6">
    <property type="entry name" value="SLL1429 PROTEIN"/>
    <property type="match status" value="1"/>
</dbReference>
<dbReference type="Pfam" id="PF04471">
    <property type="entry name" value="Mrr_cat"/>
    <property type="match status" value="1"/>
</dbReference>
<evidence type="ECO:0000256" key="1">
    <source>
        <dbReference type="SAM" id="Phobius"/>
    </source>
</evidence>
<accession>A0ABD5E2W7</accession>
<evidence type="ECO:0000313" key="4">
    <source>
        <dbReference type="Proteomes" id="UP001183607"/>
    </source>
</evidence>
<sequence>MAYGRQPTGVQTRATLLALGLAAAFVGAVALLFLRLAHWAGTHPVPATLLTALSLPLLYALVRGMPRARELRRAALAGMAEADAESVAAEPTVVLPPSDPRDGLTVPLHEPSVDLTPDGFEEAVADLCRRDGCTDVGVVGGAGDLGADVLATAPDGRRVVIQCKRYAPTHKSGSQDLQRFGGTCWTVHGAQLALMVTTSTFTDPARDYADTCGIRLIDGPALQAWTTGETPAPWGPARVS</sequence>
<keyword evidence="1" id="KW-0472">Membrane</keyword>
<keyword evidence="3" id="KW-0540">Nuclease</keyword>
<protein>
    <submittedName>
        <fullName evidence="3">Restriction endonuclease</fullName>
    </submittedName>
</protein>
<keyword evidence="1" id="KW-0812">Transmembrane</keyword>
<feature type="transmembrane region" description="Helical" evidence="1">
    <location>
        <begin position="43"/>
        <end position="62"/>
    </location>
</feature>
<dbReference type="Gene3D" id="3.40.1350.10">
    <property type="match status" value="1"/>
</dbReference>
<dbReference type="RefSeq" id="WP_093853964.1">
    <property type="nucleotide sequence ID" value="NZ_JAVRER010000010.1"/>
</dbReference>
<proteinExistence type="predicted"/>
<evidence type="ECO:0000313" key="3">
    <source>
        <dbReference type="EMBL" id="MDT0415617.1"/>
    </source>
</evidence>
<feature type="domain" description="Restriction endonuclease type IV Mrr" evidence="2">
    <location>
        <begin position="115"/>
        <end position="225"/>
    </location>
</feature>
<keyword evidence="3" id="KW-0255">Endonuclease</keyword>
<feature type="transmembrane region" description="Helical" evidence="1">
    <location>
        <begin position="16"/>
        <end position="37"/>
    </location>
</feature>
<gene>
    <name evidence="3" type="ORF">RM574_08935</name>
</gene>
<keyword evidence="1" id="KW-1133">Transmembrane helix</keyword>
<dbReference type="AlphaFoldDB" id="A0ABD5E2W7"/>
<evidence type="ECO:0000259" key="2">
    <source>
        <dbReference type="Pfam" id="PF04471"/>
    </source>
</evidence>
<name>A0ABD5E2W7_9ACTN</name>
<dbReference type="InterPro" id="IPR007560">
    <property type="entry name" value="Restrct_endonuc_IV_Mrr"/>
</dbReference>
<dbReference type="GO" id="GO:0004519">
    <property type="term" value="F:endonuclease activity"/>
    <property type="evidence" value="ECO:0007669"/>
    <property type="project" value="UniProtKB-KW"/>
</dbReference>
<dbReference type="InterPro" id="IPR052906">
    <property type="entry name" value="Type_IV_Methyl-Rstrct_Enzyme"/>
</dbReference>